<keyword evidence="2" id="KW-1185">Reference proteome</keyword>
<evidence type="ECO:0000313" key="1">
    <source>
        <dbReference type="EMBL" id="KAK9239177.1"/>
    </source>
</evidence>
<accession>A0ACC3T5I5</accession>
<dbReference type="Proteomes" id="UP001433508">
    <property type="component" value="Unassembled WGS sequence"/>
</dbReference>
<reference evidence="2" key="1">
    <citation type="journal article" date="2024" name="Front. Bioeng. Biotechnol.">
        <title>Genome-scale model development and genomic sequencing of the oleaginous clade Lipomyces.</title>
        <authorList>
            <person name="Czajka J.J."/>
            <person name="Han Y."/>
            <person name="Kim J."/>
            <person name="Mondo S.J."/>
            <person name="Hofstad B.A."/>
            <person name="Robles A."/>
            <person name="Haridas S."/>
            <person name="Riley R."/>
            <person name="LaButti K."/>
            <person name="Pangilinan J."/>
            <person name="Andreopoulos W."/>
            <person name="Lipzen A."/>
            <person name="Yan J."/>
            <person name="Wang M."/>
            <person name="Ng V."/>
            <person name="Grigoriev I.V."/>
            <person name="Spatafora J.W."/>
            <person name="Magnuson J.K."/>
            <person name="Baker S.E."/>
            <person name="Pomraning K.R."/>
        </authorList>
    </citation>
    <scope>NUCLEOTIDE SEQUENCE [LARGE SCALE GENOMIC DNA]</scope>
    <source>
        <strain evidence="2">CBS 7786</strain>
    </source>
</reference>
<organism evidence="1 2">
    <name type="scientific">Lipomyces kononenkoae</name>
    <name type="common">Yeast</name>
    <dbReference type="NCBI Taxonomy" id="34357"/>
    <lineage>
        <taxon>Eukaryota</taxon>
        <taxon>Fungi</taxon>
        <taxon>Dikarya</taxon>
        <taxon>Ascomycota</taxon>
        <taxon>Saccharomycotina</taxon>
        <taxon>Lipomycetes</taxon>
        <taxon>Lipomycetales</taxon>
        <taxon>Lipomycetaceae</taxon>
        <taxon>Lipomyces</taxon>
    </lineage>
</organism>
<name>A0ACC3T5I5_LIPKO</name>
<gene>
    <name evidence="1" type="ORF">V1525DRAFT_339725</name>
</gene>
<comment type="caution">
    <text evidence="1">The sequence shown here is derived from an EMBL/GenBank/DDBJ whole genome shotgun (WGS) entry which is preliminary data.</text>
</comment>
<evidence type="ECO:0000313" key="2">
    <source>
        <dbReference type="Proteomes" id="UP001433508"/>
    </source>
</evidence>
<sequence>MKCIKQIASSLDKQDQSNLLTQLQNDYPSEPVGYFLTQWWSNGQCERWAEVHIRNHPNLGISSTSRVEGSHGAMKGGLTSSSGNLSTAGNKINHRERARIEQLSVLSSNENLRVRLEIRNQTETSKLCSAITRPALERVYEEVMKKVNNQEEAGTRYQCTCETLHRYMLPCSHRIELGTSLEVHDIHPRWRVDSELPPLGSTLQHHDFDTRSVLKDPPIELPRKGRPKGTRRLKTSAEIIQKAADRIDKIRRCGTCQRVGHNRRTCPRLQSNMSPANENNRNEGMADEQPTSEQLADKGDDSLEGVAKHDDDDHDNGGEDHEDEGHDDDAAFEAMWADALSLL</sequence>
<dbReference type="EMBL" id="MU971348">
    <property type="protein sequence ID" value="KAK9239177.1"/>
    <property type="molecule type" value="Genomic_DNA"/>
</dbReference>
<proteinExistence type="predicted"/>
<protein>
    <submittedName>
        <fullName evidence="1">Uncharacterized protein</fullName>
    </submittedName>
</protein>